<dbReference type="Proteomes" id="UP000217199">
    <property type="component" value="Unassembled WGS sequence"/>
</dbReference>
<accession>A0A286UXP8</accession>
<sequence>MVMDPQRLWNYLISFERWGYEFLDSDLCPCSFIRCFLFLFRRELGPFRRVTDFGMVARFNEHSYHYRLHGDYYSSRIKD</sequence>
<proteinExistence type="predicted"/>
<dbReference type="InParanoid" id="A0A286UXP8"/>
<comment type="caution">
    <text evidence="1">The sequence shown here is derived from an EMBL/GenBank/DDBJ whole genome shotgun (WGS) entry which is preliminary data.</text>
</comment>
<reference evidence="1 2" key="1">
    <citation type="journal article" date="2017" name="Mol. Ecol.">
        <title>Comparative and population genomic landscape of Phellinus noxius: A hypervariable fungus causing root rot in trees.</title>
        <authorList>
            <person name="Chung C.L."/>
            <person name="Lee T.J."/>
            <person name="Akiba M."/>
            <person name="Lee H.H."/>
            <person name="Kuo T.H."/>
            <person name="Liu D."/>
            <person name="Ke H.M."/>
            <person name="Yokoi T."/>
            <person name="Roa M.B."/>
            <person name="Lu M.J."/>
            <person name="Chang Y.Y."/>
            <person name="Ann P.J."/>
            <person name="Tsai J.N."/>
            <person name="Chen C.Y."/>
            <person name="Tzean S.S."/>
            <person name="Ota Y."/>
            <person name="Hattori T."/>
            <person name="Sahashi N."/>
            <person name="Liou R.F."/>
            <person name="Kikuchi T."/>
            <person name="Tsai I.J."/>
        </authorList>
    </citation>
    <scope>NUCLEOTIDE SEQUENCE [LARGE SCALE GENOMIC DNA]</scope>
    <source>
        <strain evidence="1 2">FFPRI411160</strain>
    </source>
</reference>
<organism evidence="1 2">
    <name type="scientific">Pyrrhoderma noxium</name>
    <dbReference type="NCBI Taxonomy" id="2282107"/>
    <lineage>
        <taxon>Eukaryota</taxon>
        <taxon>Fungi</taxon>
        <taxon>Dikarya</taxon>
        <taxon>Basidiomycota</taxon>
        <taxon>Agaricomycotina</taxon>
        <taxon>Agaricomycetes</taxon>
        <taxon>Hymenochaetales</taxon>
        <taxon>Hymenochaetaceae</taxon>
        <taxon>Pyrrhoderma</taxon>
    </lineage>
</organism>
<protein>
    <submittedName>
        <fullName evidence="1">Uncharacterized protein</fullName>
    </submittedName>
</protein>
<name>A0A286UXP8_9AGAM</name>
<evidence type="ECO:0000313" key="1">
    <source>
        <dbReference type="EMBL" id="PAV24235.1"/>
    </source>
</evidence>
<keyword evidence="2" id="KW-1185">Reference proteome</keyword>
<dbReference type="EMBL" id="NBII01000001">
    <property type="protein sequence ID" value="PAV24235.1"/>
    <property type="molecule type" value="Genomic_DNA"/>
</dbReference>
<gene>
    <name evidence="1" type="ORF">PNOK_0130300</name>
</gene>
<dbReference type="AlphaFoldDB" id="A0A286UXP8"/>
<evidence type="ECO:0000313" key="2">
    <source>
        <dbReference type="Proteomes" id="UP000217199"/>
    </source>
</evidence>